<evidence type="ECO:0000256" key="4">
    <source>
        <dbReference type="ARBA" id="ARBA00022737"/>
    </source>
</evidence>
<dbReference type="Gene3D" id="1.20.1280.290">
    <property type="match status" value="2"/>
</dbReference>
<evidence type="ECO:0000256" key="1">
    <source>
        <dbReference type="ARBA" id="ARBA00004141"/>
    </source>
</evidence>
<accession>A0A4S8ZJR6</accession>
<proteinExistence type="inferred from homology"/>
<protein>
    <submittedName>
        <fullName evidence="10">Mannose-P-dolichol utilization defect 1 protein</fullName>
    </submittedName>
</protein>
<evidence type="ECO:0000313" key="11">
    <source>
        <dbReference type="Proteomes" id="UP000310421"/>
    </source>
</evidence>
<evidence type="ECO:0000256" key="7">
    <source>
        <dbReference type="ARBA" id="ARBA00038475"/>
    </source>
</evidence>
<dbReference type="Pfam" id="PF04193">
    <property type="entry name" value="PQ-loop"/>
    <property type="match status" value="2"/>
</dbReference>
<keyword evidence="2" id="KW-0813">Transport</keyword>
<dbReference type="InterPro" id="IPR006603">
    <property type="entry name" value="PQ-loop_rpt"/>
</dbReference>
<keyword evidence="4" id="KW-0677">Repeat</keyword>
<comment type="similarity">
    <text evidence="7">Belongs to the MPDU1 (TC 2.A.43.3) family.</text>
</comment>
<evidence type="ECO:0000313" key="10">
    <source>
        <dbReference type="EMBL" id="THW66254.1"/>
    </source>
</evidence>
<feature type="transmembrane region" description="Helical" evidence="9">
    <location>
        <begin position="228"/>
        <end position="249"/>
    </location>
</feature>
<keyword evidence="6 9" id="KW-0472">Membrane</keyword>
<feature type="region of interest" description="Disordered" evidence="8">
    <location>
        <begin position="667"/>
        <end position="698"/>
    </location>
</feature>
<organism evidence="10 11">
    <name type="scientific">Aureobasidium pullulans</name>
    <name type="common">Black yeast</name>
    <name type="synonym">Pullularia pullulans</name>
    <dbReference type="NCBI Taxonomy" id="5580"/>
    <lineage>
        <taxon>Eukaryota</taxon>
        <taxon>Fungi</taxon>
        <taxon>Dikarya</taxon>
        <taxon>Ascomycota</taxon>
        <taxon>Pezizomycotina</taxon>
        <taxon>Dothideomycetes</taxon>
        <taxon>Dothideomycetidae</taxon>
        <taxon>Dothideales</taxon>
        <taxon>Saccotheciaceae</taxon>
        <taxon>Aureobasidium</taxon>
    </lineage>
</organism>
<dbReference type="PANTHER" id="PTHR12226">
    <property type="entry name" value="MANNOSE-P-DOLICHOL UTILIZATION DEFECT 1 LEC35 -RELATED"/>
    <property type="match status" value="1"/>
</dbReference>
<keyword evidence="5 9" id="KW-1133">Transmembrane helix</keyword>
<feature type="transmembrane region" description="Helical" evidence="9">
    <location>
        <begin position="116"/>
        <end position="134"/>
    </location>
</feature>
<gene>
    <name evidence="10" type="ORF">D6D20_01526</name>
</gene>
<dbReference type="EMBL" id="QZAN01000008">
    <property type="protein sequence ID" value="THW66254.1"/>
    <property type="molecule type" value="Genomic_DNA"/>
</dbReference>
<evidence type="ECO:0000256" key="8">
    <source>
        <dbReference type="SAM" id="MobiDB-lite"/>
    </source>
</evidence>
<dbReference type="PANTHER" id="PTHR12226:SF2">
    <property type="entry name" value="MANNOSE-P-DOLICHOL UTILIZATION DEFECT 1 PROTEIN"/>
    <property type="match status" value="1"/>
</dbReference>
<evidence type="ECO:0000256" key="9">
    <source>
        <dbReference type="SAM" id="Phobius"/>
    </source>
</evidence>
<keyword evidence="3 9" id="KW-0812">Transmembrane</keyword>
<reference evidence="10 11" key="1">
    <citation type="submission" date="2018-10" db="EMBL/GenBank/DDBJ databases">
        <title>Fifty Aureobasidium pullulans genomes reveal a recombining polyextremotolerant generalist.</title>
        <authorList>
            <person name="Gostincar C."/>
            <person name="Turk M."/>
            <person name="Zajc J."/>
            <person name="Gunde-Cimerman N."/>
        </authorList>
    </citation>
    <scope>NUCLEOTIDE SEQUENCE [LARGE SCALE GENOMIC DNA]</scope>
    <source>
        <strain evidence="10 11">EXF-10751</strain>
    </source>
</reference>
<name>A0A4S8ZJR6_AURPU</name>
<evidence type="ECO:0000256" key="3">
    <source>
        <dbReference type="ARBA" id="ARBA00022692"/>
    </source>
</evidence>
<dbReference type="InterPro" id="IPR016817">
    <property type="entry name" value="MannP-dilichol_defect-1"/>
</dbReference>
<comment type="caution">
    <text evidence="10">The sequence shown here is derived from an EMBL/GenBank/DDBJ whole genome shotgun (WGS) entry which is preliminary data.</text>
</comment>
<evidence type="ECO:0000256" key="2">
    <source>
        <dbReference type="ARBA" id="ARBA00022448"/>
    </source>
</evidence>
<dbReference type="AlphaFoldDB" id="A0A4S8ZJR6"/>
<dbReference type="GO" id="GO:0016020">
    <property type="term" value="C:membrane"/>
    <property type="evidence" value="ECO:0007669"/>
    <property type="project" value="UniProtKB-SubCell"/>
</dbReference>
<feature type="region of interest" description="Disordered" evidence="8">
    <location>
        <begin position="275"/>
        <end position="295"/>
    </location>
</feature>
<feature type="transmembrane region" description="Helical" evidence="9">
    <location>
        <begin position="84"/>
        <end position="104"/>
    </location>
</feature>
<evidence type="ECO:0000256" key="5">
    <source>
        <dbReference type="ARBA" id="ARBA00022989"/>
    </source>
</evidence>
<comment type="subcellular location">
    <subcellularLocation>
        <location evidence="1">Membrane</location>
        <topology evidence="1">Multi-pass membrane protein</topology>
    </subcellularLocation>
</comment>
<sequence>MEQLETALRPVLQPITQNLPGPIRDIGISLLGNHCYKTLIHDVQLSDASCFKLAISKGLGIGIIGASAVVKIPQLLKLLNSQSAAGLSFLAYALETSSYLISLAYNARMGFPFSTYGETAFIAVQNVAIAALILQYSGKGAAAAAFVAGLAAAGYSLFSPGIIDMKTMGLLQAGAGALGVASKLPQIITVWQQGGTGQLSAFAVFNYLFGSLSRIFTTLQEVDDKLILYGFISGFVLNAVLALQMIYYWNSAPSKVSAPSHKLNESGRKEAIAMTTSAEPKGKGPSTRRRDACRARPPRRVTCRHALIVCPSYSLLYLPVLLPSHKTLSFRIMISSHLFPEHDWTNEKHMATFAESLLARNFGMQYPEPATTMTHKIKADVVFRMFNNILRPLLIDIEADDETIRAHDEAVESVAFDASWATCLLLHKRGGTHLQTLYAKAANLPVDGFGKFPVYVAALINDFGPVRGLNGATHVPYLLYDGVQALKPQTYAASHRKQFFAFLEASNFASLDEIDTSGPEAFSAWWTFHALERGEPLQRLRSFSVWSPLPFKAVKPHLKLAVVFAEDRLTEDTGLVAFSTTPFYHVSALDKHNQTAIDPLYLLPNAIGYLPGEAWEYPYFDRSAAVYYSIIEENDEYSGEIRRLGGLVFQRTPNGIASTKIRYAGDEATDTYPGRIQEDEYDPQPDEQSDRENITPSVRDSSTIRLIHHYFDHCVVSNVNTDIRDDWACKLEGCNPSHTDIYKRLVDSYHANRESKGLDCQAKFDTWARPSSSDGGGC</sequence>
<feature type="transmembrane region" description="Helical" evidence="9">
    <location>
        <begin position="140"/>
        <end position="158"/>
    </location>
</feature>
<evidence type="ECO:0000256" key="6">
    <source>
        <dbReference type="ARBA" id="ARBA00023136"/>
    </source>
</evidence>
<dbReference type="Proteomes" id="UP000310421">
    <property type="component" value="Unassembled WGS sequence"/>
</dbReference>
<dbReference type="SMART" id="SM00679">
    <property type="entry name" value="CTNS"/>
    <property type="match status" value="2"/>
</dbReference>